<evidence type="ECO:0000259" key="4">
    <source>
        <dbReference type="PROSITE" id="PS50893"/>
    </source>
</evidence>
<dbReference type="InterPro" id="IPR027417">
    <property type="entry name" value="P-loop_NTPase"/>
</dbReference>
<dbReference type="PROSITE" id="PS00211">
    <property type="entry name" value="ABC_TRANSPORTER_1"/>
    <property type="match status" value="2"/>
</dbReference>
<accession>A0ABU1AQG7</accession>
<evidence type="ECO:0000256" key="2">
    <source>
        <dbReference type="ARBA" id="ARBA00022840"/>
    </source>
</evidence>
<protein>
    <submittedName>
        <fullName evidence="5">ABC-F family ATP-binding cassette domain-containing protein</fullName>
    </submittedName>
</protein>
<dbReference type="PANTHER" id="PTHR42855:SF2">
    <property type="entry name" value="DRUG RESISTANCE ABC TRANSPORTER,ATP-BINDING PROTEIN"/>
    <property type="match status" value="1"/>
</dbReference>
<dbReference type="CDD" id="cd03221">
    <property type="entry name" value="ABCF_EF-3"/>
    <property type="match status" value="2"/>
</dbReference>
<keyword evidence="3" id="KW-0175">Coiled coil</keyword>
<dbReference type="InterPro" id="IPR017871">
    <property type="entry name" value="ABC_transporter-like_CS"/>
</dbReference>
<dbReference type="EMBL" id="JARXHW010000003">
    <property type="protein sequence ID" value="MDQ8206283.1"/>
    <property type="molecule type" value="Genomic_DNA"/>
</dbReference>
<proteinExistence type="predicted"/>
<name>A0ABU1AQG7_9BACT</name>
<evidence type="ECO:0000256" key="3">
    <source>
        <dbReference type="SAM" id="Coils"/>
    </source>
</evidence>
<dbReference type="InterPro" id="IPR003593">
    <property type="entry name" value="AAA+_ATPase"/>
</dbReference>
<dbReference type="Gene3D" id="3.40.50.300">
    <property type="entry name" value="P-loop containing nucleotide triphosphate hydrolases"/>
    <property type="match status" value="2"/>
</dbReference>
<dbReference type="InterPro" id="IPR032781">
    <property type="entry name" value="ABC_tran_Xtn"/>
</dbReference>
<dbReference type="GO" id="GO:0005524">
    <property type="term" value="F:ATP binding"/>
    <property type="evidence" value="ECO:0007669"/>
    <property type="project" value="UniProtKB-KW"/>
</dbReference>
<keyword evidence="1" id="KW-0547">Nucleotide-binding</keyword>
<sequence>MITINQVSHNFGKKVLFNGINCVINAHDRIALVGSNGSGKTTLLRMLMGELDCDSGNIEKASYVSVGYLPQDGISVSGKTLFKEAESAFGDILELQKNLEKAEEEMLEMDTSTDEYYDLIDLMGEWEQQLEDHEPAKMKSRIERILLGMGFKNSDFERDTGEFSGGWQMRIALAKLLLQNPSLIILDEPTNHLDIVSQHWVEQYLKHYQGALIVISHDRAFLDEVTNRTLELKLGSLTSYKGNYSYYQSESDKRLETLRKAHANQQKEIKEIKDWINRFRSNVKKASMVQSRIKALEKMELIQIPRDEKKMFFRFPKAPPASAKVITIKNLHKAYGDNVIFDGLDLRIDKGDRIAVVGVNGAGKSTLARIMAGTEPYQSGEVEKGINTVLGYFAQSQADELDPNNSVLEEVEKAAIGNDDANPRGALGALLFSGDEALKKTSVLSGGEKNRVALAKMLMHPANCMILDEPTNHLDIKSKEVLQEAINLYEGTVILVSHDRAFLDGVVNKVLEVSPGSTRMLTCNVSEYIERLEQETAEQLDR</sequence>
<dbReference type="Pfam" id="PF00005">
    <property type="entry name" value="ABC_tran"/>
    <property type="match status" value="2"/>
</dbReference>
<keyword evidence="6" id="KW-1185">Reference proteome</keyword>
<dbReference type="Proteomes" id="UP001225316">
    <property type="component" value="Unassembled WGS sequence"/>
</dbReference>
<evidence type="ECO:0000256" key="1">
    <source>
        <dbReference type="ARBA" id="ARBA00022741"/>
    </source>
</evidence>
<dbReference type="PANTHER" id="PTHR42855">
    <property type="entry name" value="ABC TRANSPORTER ATP-BINDING SUBUNIT"/>
    <property type="match status" value="1"/>
</dbReference>
<dbReference type="PROSITE" id="PS50893">
    <property type="entry name" value="ABC_TRANSPORTER_2"/>
    <property type="match status" value="2"/>
</dbReference>
<dbReference type="SMART" id="SM00382">
    <property type="entry name" value="AAA"/>
    <property type="match status" value="2"/>
</dbReference>
<evidence type="ECO:0000313" key="5">
    <source>
        <dbReference type="EMBL" id="MDQ8206283.1"/>
    </source>
</evidence>
<dbReference type="InterPro" id="IPR051309">
    <property type="entry name" value="ABCF_ATPase"/>
</dbReference>
<gene>
    <name evidence="5" type="ORF">QEH52_02105</name>
</gene>
<reference evidence="5 6" key="1">
    <citation type="submission" date="2023-04" db="EMBL/GenBank/DDBJ databases">
        <title>A novel bacteria isolated from coastal sediment.</title>
        <authorList>
            <person name="Liu X.-J."/>
            <person name="Du Z.-J."/>
        </authorList>
    </citation>
    <scope>NUCLEOTIDE SEQUENCE [LARGE SCALE GENOMIC DNA]</scope>
    <source>
        <strain evidence="5 6">SDUM461003</strain>
    </source>
</reference>
<dbReference type="SUPFAM" id="SSF52540">
    <property type="entry name" value="P-loop containing nucleoside triphosphate hydrolases"/>
    <property type="match status" value="2"/>
</dbReference>
<dbReference type="RefSeq" id="WP_308948313.1">
    <property type="nucleotide sequence ID" value="NZ_JARXHW010000003.1"/>
</dbReference>
<comment type="caution">
    <text evidence="5">The sequence shown here is derived from an EMBL/GenBank/DDBJ whole genome shotgun (WGS) entry which is preliminary data.</text>
</comment>
<keyword evidence="2 5" id="KW-0067">ATP-binding</keyword>
<dbReference type="InterPro" id="IPR003439">
    <property type="entry name" value="ABC_transporter-like_ATP-bd"/>
</dbReference>
<evidence type="ECO:0000313" key="6">
    <source>
        <dbReference type="Proteomes" id="UP001225316"/>
    </source>
</evidence>
<feature type="coiled-coil region" evidence="3">
    <location>
        <begin position="85"/>
        <end position="112"/>
    </location>
</feature>
<feature type="domain" description="ABC transporter" evidence="4">
    <location>
        <begin position="326"/>
        <end position="540"/>
    </location>
</feature>
<organism evidence="5 6">
    <name type="scientific">Thalassobacterium maritimum</name>
    <dbReference type="NCBI Taxonomy" id="3041265"/>
    <lineage>
        <taxon>Bacteria</taxon>
        <taxon>Pseudomonadati</taxon>
        <taxon>Verrucomicrobiota</taxon>
        <taxon>Opitutia</taxon>
        <taxon>Puniceicoccales</taxon>
        <taxon>Coraliomargaritaceae</taxon>
        <taxon>Thalassobacterium</taxon>
    </lineage>
</organism>
<dbReference type="Pfam" id="PF12848">
    <property type="entry name" value="ABC_tran_Xtn"/>
    <property type="match status" value="1"/>
</dbReference>
<feature type="domain" description="ABC transporter" evidence="4">
    <location>
        <begin position="2"/>
        <end position="259"/>
    </location>
</feature>